<evidence type="ECO:0000313" key="1">
    <source>
        <dbReference type="EMBL" id="MCK9797098.1"/>
    </source>
</evidence>
<proteinExistence type="predicted"/>
<dbReference type="Proteomes" id="UP001155059">
    <property type="component" value="Unassembled WGS sequence"/>
</dbReference>
<organism evidence="1 3">
    <name type="scientific">Pseudomonas morbosilactucae</name>
    <dbReference type="NCBI Taxonomy" id="2938197"/>
    <lineage>
        <taxon>Bacteria</taxon>
        <taxon>Pseudomonadati</taxon>
        <taxon>Pseudomonadota</taxon>
        <taxon>Gammaproteobacteria</taxon>
        <taxon>Pseudomonadales</taxon>
        <taxon>Pseudomonadaceae</taxon>
        <taxon>Pseudomonas</taxon>
    </lineage>
</organism>
<comment type="caution">
    <text evidence="1">The sequence shown here is derived from an EMBL/GenBank/DDBJ whole genome shotgun (WGS) entry which is preliminary data.</text>
</comment>
<evidence type="ECO:0000313" key="2">
    <source>
        <dbReference type="EMBL" id="MCK9813058.1"/>
    </source>
</evidence>
<sequence length="94" mass="9883">MGNLFGSGLGQRAIIVSGLQATRFTGLVLAAYLSLGCSSGQAFTEQRPTPQPFKVAPIHSALNETLGFAPGLEPQVQPIALPSGIYAPAQRWVF</sequence>
<accession>A0A9X1YRR0</accession>
<protein>
    <submittedName>
        <fullName evidence="1">Uncharacterized protein</fullName>
    </submittedName>
</protein>
<dbReference type="RefSeq" id="WP_123328004.1">
    <property type="nucleotide sequence ID" value="NZ_JALQCW010000008.1"/>
</dbReference>
<dbReference type="EMBL" id="JALQCW010000008">
    <property type="protein sequence ID" value="MCK9797098.1"/>
    <property type="molecule type" value="Genomic_DNA"/>
</dbReference>
<dbReference type="EMBL" id="JALQCX010000005">
    <property type="protein sequence ID" value="MCK9813058.1"/>
    <property type="molecule type" value="Genomic_DNA"/>
</dbReference>
<name>A0A9X1YRR0_9PSED</name>
<keyword evidence="4" id="KW-1185">Reference proteome</keyword>
<reference evidence="3 4" key="2">
    <citation type="journal article" date="2023" name="Plant Pathol.">
        <title>Dismantling and reorganizing Pseudomonas marginalis sensu#lato.</title>
        <authorList>
            <person name="Sawada H."/>
            <person name="Fujikawa T."/>
            <person name="Satou M."/>
        </authorList>
    </citation>
    <scope>NUCLEOTIDE SEQUENCE [LARGE SCALE GENOMIC DNA]</scope>
    <source>
        <strain evidence="1 3">MAFF 302030</strain>
        <strain evidence="2 4">MAFF 302046</strain>
    </source>
</reference>
<dbReference type="AlphaFoldDB" id="A0A9X1YRR0"/>
<reference evidence="3 4" key="1">
    <citation type="journal article" date="2022" name="Int. J. Syst. Evol. Microbiol.">
        <title>Pseudomonas aegrilactucae sp. nov. and Pseudomonas morbosilactucae sp. nov., pathogens causing bacterial rot of lettuce in Japan.</title>
        <authorList>
            <person name="Sawada H."/>
            <person name="Fujikawa T."/>
            <person name="Satou M."/>
        </authorList>
    </citation>
    <scope>NUCLEOTIDE SEQUENCE [LARGE SCALE GENOMIC DNA]</scope>
    <source>
        <strain evidence="1 3">MAFF 302030</strain>
        <strain evidence="2 4">MAFF 302046</strain>
    </source>
</reference>
<dbReference type="Proteomes" id="UP001155163">
    <property type="component" value="Unassembled WGS sequence"/>
</dbReference>
<gene>
    <name evidence="1" type="ORF">M1B34_04905</name>
    <name evidence="2" type="ORF">M1B35_02530</name>
</gene>
<evidence type="ECO:0000313" key="4">
    <source>
        <dbReference type="Proteomes" id="UP001155163"/>
    </source>
</evidence>
<evidence type="ECO:0000313" key="3">
    <source>
        <dbReference type="Proteomes" id="UP001155059"/>
    </source>
</evidence>